<feature type="non-terminal residue" evidence="2">
    <location>
        <position position="1"/>
    </location>
</feature>
<protein>
    <submittedName>
        <fullName evidence="2">Uncharacterized protein</fullName>
    </submittedName>
</protein>
<sequence length="274" mass="30531">TEWSSSSPFSPILLVCCINAGTSIRRSSTSTFNSVIIYQHHLSSVTRSQHYHQPKSSVNMRIPLPSLSSLPNHLFPLIHSLWLLIPMSFYPVASFVGYPPLTHGELFLRVFVTTAHAAIVLAVVSWLWCRDNIPEGPVVRSYYLAMSTALLWFTSNLLLFVHPRGLGTDFLATSCSFEGLSLGAINYFIIFSFALYVFRNSLDDMGFFGAPAHLALMLVRLLCGVFEMVSCIAEIVMELFHGFYALFSQPCRRPSCPLCKPAPEAMCPPPPYSP</sequence>
<feature type="transmembrane region" description="Helical" evidence="1">
    <location>
        <begin position="180"/>
        <end position="198"/>
    </location>
</feature>
<gene>
    <name evidence="2" type="ORF">CVT26_003958</name>
</gene>
<evidence type="ECO:0000256" key="1">
    <source>
        <dbReference type="SAM" id="Phobius"/>
    </source>
</evidence>
<feature type="transmembrane region" description="Helical" evidence="1">
    <location>
        <begin position="106"/>
        <end position="129"/>
    </location>
</feature>
<organism evidence="2 3">
    <name type="scientific">Gymnopilus dilepis</name>
    <dbReference type="NCBI Taxonomy" id="231916"/>
    <lineage>
        <taxon>Eukaryota</taxon>
        <taxon>Fungi</taxon>
        <taxon>Dikarya</taxon>
        <taxon>Basidiomycota</taxon>
        <taxon>Agaricomycotina</taxon>
        <taxon>Agaricomycetes</taxon>
        <taxon>Agaricomycetidae</taxon>
        <taxon>Agaricales</taxon>
        <taxon>Agaricineae</taxon>
        <taxon>Hymenogastraceae</taxon>
        <taxon>Gymnopilus</taxon>
    </lineage>
</organism>
<keyword evidence="1" id="KW-0812">Transmembrane</keyword>
<evidence type="ECO:0000313" key="3">
    <source>
        <dbReference type="Proteomes" id="UP000284706"/>
    </source>
</evidence>
<dbReference type="InParanoid" id="A0A409X3A4"/>
<feature type="transmembrane region" description="Helical" evidence="1">
    <location>
        <begin position="218"/>
        <end position="247"/>
    </location>
</feature>
<accession>A0A409X3A4</accession>
<dbReference type="AlphaFoldDB" id="A0A409X3A4"/>
<comment type="caution">
    <text evidence="2">The sequence shown here is derived from an EMBL/GenBank/DDBJ whole genome shotgun (WGS) entry which is preliminary data.</text>
</comment>
<feature type="transmembrane region" description="Helical" evidence="1">
    <location>
        <begin position="74"/>
        <end position="94"/>
    </location>
</feature>
<name>A0A409X3A4_9AGAR</name>
<proteinExistence type="predicted"/>
<keyword evidence="1" id="KW-1133">Transmembrane helix</keyword>
<keyword evidence="1" id="KW-0472">Membrane</keyword>
<evidence type="ECO:0000313" key="2">
    <source>
        <dbReference type="EMBL" id="PPQ85220.1"/>
    </source>
</evidence>
<dbReference type="EMBL" id="NHYE01004331">
    <property type="protein sequence ID" value="PPQ85220.1"/>
    <property type="molecule type" value="Genomic_DNA"/>
</dbReference>
<dbReference type="Proteomes" id="UP000284706">
    <property type="component" value="Unassembled WGS sequence"/>
</dbReference>
<reference evidence="2 3" key="1">
    <citation type="journal article" date="2018" name="Evol. Lett.">
        <title>Horizontal gene cluster transfer increased hallucinogenic mushroom diversity.</title>
        <authorList>
            <person name="Reynolds H.T."/>
            <person name="Vijayakumar V."/>
            <person name="Gluck-Thaler E."/>
            <person name="Korotkin H.B."/>
            <person name="Matheny P.B."/>
            <person name="Slot J.C."/>
        </authorList>
    </citation>
    <scope>NUCLEOTIDE SEQUENCE [LARGE SCALE GENOMIC DNA]</scope>
    <source>
        <strain evidence="2 3">SRW20</strain>
    </source>
</reference>
<feature type="transmembrane region" description="Helical" evidence="1">
    <location>
        <begin position="141"/>
        <end position="160"/>
    </location>
</feature>
<keyword evidence="3" id="KW-1185">Reference proteome</keyword>